<dbReference type="GO" id="GO:0004445">
    <property type="term" value="F:inositol-polyphosphate 5-phosphatase activity"/>
    <property type="evidence" value="ECO:0007669"/>
    <property type="project" value="InterPro"/>
</dbReference>
<dbReference type="Gene3D" id="3.60.10.10">
    <property type="entry name" value="Endonuclease/exonuclease/phosphatase"/>
    <property type="match status" value="1"/>
</dbReference>
<evidence type="ECO:0000256" key="2">
    <source>
        <dbReference type="ARBA" id="ARBA00022801"/>
    </source>
</evidence>
<evidence type="ECO:0000313" key="5">
    <source>
        <dbReference type="EMBL" id="ONK67842.1"/>
    </source>
</evidence>
<protein>
    <recommendedName>
        <fullName evidence="4">Inositol polyphosphate-related phosphatase domain-containing protein</fullName>
    </recommendedName>
</protein>
<name>A0A5P1EPA1_ASPOF</name>
<evidence type="ECO:0000256" key="1">
    <source>
        <dbReference type="ARBA" id="ARBA00010768"/>
    </source>
</evidence>
<dbReference type="PANTHER" id="PTHR45666:SF15">
    <property type="entry name" value="TYPE I INOSITOL POLYPHOSPHATE 5-PHOSPHATASE 8"/>
    <property type="match status" value="1"/>
</dbReference>
<dbReference type="GO" id="GO:0004439">
    <property type="term" value="F:phosphatidylinositol-4,5-bisphosphate 5-phosphatase activity"/>
    <property type="evidence" value="ECO:0007669"/>
    <property type="project" value="TreeGrafter"/>
</dbReference>
<accession>A0A5P1EPA1</accession>
<comment type="similarity">
    <text evidence="1">Belongs to the inositol polyphosphate 5-phosphatase family.</text>
</comment>
<dbReference type="SUPFAM" id="SSF56219">
    <property type="entry name" value="DNase I-like"/>
    <property type="match status" value="1"/>
</dbReference>
<dbReference type="GO" id="GO:0034485">
    <property type="term" value="F:phosphatidylinositol-3,4,5-trisphosphate 5-phosphatase activity"/>
    <property type="evidence" value="ECO:0007669"/>
    <property type="project" value="TreeGrafter"/>
</dbReference>
<dbReference type="EMBL" id="CM007385">
    <property type="protein sequence ID" value="ONK67842.1"/>
    <property type="molecule type" value="Genomic_DNA"/>
</dbReference>
<keyword evidence="6" id="KW-1185">Reference proteome</keyword>
<gene>
    <name evidence="5" type="ORF">A4U43_C05F4350</name>
</gene>
<dbReference type="OMA" id="CISISHD"/>
<dbReference type="Pfam" id="PF22669">
    <property type="entry name" value="Exo_endo_phos2"/>
    <property type="match status" value="1"/>
</dbReference>
<reference evidence="6" key="1">
    <citation type="journal article" date="2017" name="Nat. Commun.">
        <title>The asparagus genome sheds light on the origin and evolution of a young Y chromosome.</title>
        <authorList>
            <person name="Harkess A."/>
            <person name="Zhou J."/>
            <person name="Xu C."/>
            <person name="Bowers J.E."/>
            <person name="Van der Hulst R."/>
            <person name="Ayyampalayam S."/>
            <person name="Mercati F."/>
            <person name="Riccardi P."/>
            <person name="McKain M.R."/>
            <person name="Kakrana A."/>
            <person name="Tang H."/>
            <person name="Ray J."/>
            <person name="Groenendijk J."/>
            <person name="Arikit S."/>
            <person name="Mathioni S.M."/>
            <person name="Nakano M."/>
            <person name="Shan H."/>
            <person name="Telgmann-Rauber A."/>
            <person name="Kanno A."/>
            <person name="Yue Z."/>
            <person name="Chen H."/>
            <person name="Li W."/>
            <person name="Chen Y."/>
            <person name="Xu X."/>
            <person name="Zhang Y."/>
            <person name="Luo S."/>
            <person name="Chen H."/>
            <person name="Gao J."/>
            <person name="Mao Z."/>
            <person name="Pires J.C."/>
            <person name="Luo M."/>
            <person name="Kudrna D."/>
            <person name="Wing R.A."/>
            <person name="Meyers B.C."/>
            <person name="Yi K."/>
            <person name="Kong H."/>
            <person name="Lavrijsen P."/>
            <person name="Sunseri F."/>
            <person name="Falavigna A."/>
            <person name="Ye Y."/>
            <person name="Leebens-Mack J.H."/>
            <person name="Chen G."/>
        </authorList>
    </citation>
    <scope>NUCLEOTIDE SEQUENCE [LARGE SCALE GENOMIC DNA]</scope>
    <source>
        <strain evidence="6">cv. DH0086</strain>
    </source>
</reference>
<proteinExistence type="inferred from homology"/>
<dbReference type="GO" id="GO:0046856">
    <property type="term" value="P:phosphatidylinositol dephosphorylation"/>
    <property type="evidence" value="ECO:0007669"/>
    <property type="project" value="InterPro"/>
</dbReference>
<dbReference type="SMART" id="SM00128">
    <property type="entry name" value="IPPc"/>
    <property type="match status" value="1"/>
</dbReference>
<dbReference type="PANTHER" id="PTHR45666">
    <property type="entry name" value="TYPE IV INOSITOL POLYPHOSPHATE 5-PHOSPHATASE 9"/>
    <property type="match status" value="1"/>
</dbReference>
<feature type="compositionally biased region" description="Basic and acidic residues" evidence="3">
    <location>
        <begin position="1"/>
        <end position="18"/>
    </location>
</feature>
<keyword evidence="2" id="KW-0378">Hydrolase</keyword>
<organism evidence="5 6">
    <name type="scientific">Asparagus officinalis</name>
    <name type="common">Garden asparagus</name>
    <dbReference type="NCBI Taxonomy" id="4686"/>
    <lineage>
        <taxon>Eukaryota</taxon>
        <taxon>Viridiplantae</taxon>
        <taxon>Streptophyta</taxon>
        <taxon>Embryophyta</taxon>
        <taxon>Tracheophyta</taxon>
        <taxon>Spermatophyta</taxon>
        <taxon>Magnoliopsida</taxon>
        <taxon>Liliopsida</taxon>
        <taxon>Asparagales</taxon>
        <taxon>Asparagaceae</taxon>
        <taxon>Asparagoideae</taxon>
        <taxon>Asparagus</taxon>
    </lineage>
</organism>
<feature type="domain" description="Inositol polyphosphate-related phosphatase" evidence="4">
    <location>
        <begin position="2"/>
        <end position="294"/>
    </location>
</feature>
<dbReference type="InterPro" id="IPR036691">
    <property type="entry name" value="Endo/exonu/phosph_ase_sf"/>
</dbReference>
<dbReference type="AlphaFoldDB" id="A0A5P1EPA1"/>
<sequence>MEEARVRVRGWNEDDGGSKKSSPLNSSKKGHTIPENFKAATESDPAQKPRVSFSDLLSMSDPIDDEDPNSIDEDECFEYSTNNSRGRYCLAASKQMVGIFVCVWVRSGLMRHVTSLKVSCVGRGIMGYMGNKGSISISMAIKETAFCFVCTHLTSGEKEGDEQRRNSDVMEILKRTRFPPTNRFSRPFSFSPDTILDHDKIIWLGDLNYRLATACSETRELLQKNDWQALLEKDQLRIEQRAGRVFEGWEEGRIHFPPTYKFLTNSDSYALIPSKSKQKRRTPAWCMTIDINEDY</sequence>
<dbReference type="Proteomes" id="UP000243459">
    <property type="component" value="Chromosome 5"/>
</dbReference>
<evidence type="ECO:0000313" key="6">
    <source>
        <dbReference type="Proteomes" id="UP000243459"/>
    </source>
</evidence>
<evidence type="ECO:0000256" key="3">
    <source>
        <dbReference type="SAM" id="MobiDB-lite"/>
    </source>
</evidence>
<dbReference type="InterPro" id="IPR000300">
    <property type="entry name" value="IPPc"/>
</dbReference>
<dbReference type="InterPro" id="IPR045849">
    <property type="entry name" value="IP5P_plant"/>
</dbReference>
<feature type="region of interest" description="Disordered" evidence="3">
    <location>
        <begin position="1"/>
        <end position="51"/>
    </location>
</feature>
<dbReference type="Gramene" id="ONK67842">
    <property type="protein sequence ID" value="ONK67842"/>
    <property type="gene ID" value="A4U43_C05F4350"/>
</dbReference>
<evidence type="ECO:0000259" key="4">
    <source>
        <dbReference type="SMART" id="SM00128"/>
    </source>
</evidence>